<dbReference type="EnsemblMetazoa" id="PPAI002485-RA">
    <property type="protein sequence ID" value="PPAI002485-PA"/>
    <property type="gene ID" value="PPAI002485"/>
</dbReference>
<evidence type="ECO:0000313" key="3">
    <source>
        <dbReference type="Proteomes" id="UP000092462"/>
    </source>
</evidence>
<keyword evidence="3" id="KW-1185">Reference proteome</keyword>
<dbReference type="EMBL" id="AJVK01024841">
    <property type="status" value="NOT_ANNOTATED_CDS"/>
    <property type="molecule type" value="Genomic_DNA"/>
</dbReference>
<feature type="compositionally biased region" description="Low complexity" evidence="1">
    <location>
        <begin position="10"/>
        <end position="20"/>
    </location>
</feature>
<evidence type="ECO:0000313" key="2">
    <source>
        <dbReference type="EnsemblMetazoa" id="PPAI002485-PA"/>
    </source>
</evidence>
<dbReference type="EMBL" id="AJVK01024839">
    <property type="status" value="NOT_ANNOTATED_CDS"/>
    <property type="molecule type" value="Genomic_DNA"/>
</dbReference>
<feature type="region of interest" description="Disordered" evidence="1">
    <location>
        <begin position="1"/>
        <end position="38"/>
    </location>
</feature>
<dbReference type="EMBL" id="AJVK01024840">
    <property type="status" value="NOT_ANNOTATED_CDS"/>
    <property type="molecule type" value="Genomic_DNA"/>
</dbReference>
<proteinExistence type="predicted"/>
<organism evidence="2 3">
    <name type="scientific">Phlebotomus papatasi</name>
    <name type="common">Sandfly</name>
    <dbReference type="NCBI Taxonomy" id="29031"/>
    <lineage>
        <taxon>Eukaryota</taxon>
        <taxon>Metazoa</taxon>
        <taxon>Ecdysozoa</taxon>
        <taxon>Arthropoda</taxon>
        <taxon>Hexapoda</taxon>
        <taxon>Insecta</taxon>
        <taxon>Pterygota</taxon>
        <taxon>Neoptera</taxon>
        <taxon>Endopterygota</taxon>
        <taxon>Diptera</taxon>
        <taxon>Nematocera</taxon>
        <taxon>Psychodoidea</taxon>
        <taxon>Psychodidae</taxon>
        <taxon>Phlebotomus</taxon>
        <taxon>Phlebotomus</taxon>
    </lineage>
</organism>
<accession>A0A1B0D4S7</accession>
<dbReference type="AlphaFoldDB" id="A0A1B0D4S7"/>
<evidence type="ECO:0000256" key="1">
    <source>
        <dbReference type="SAM" id="MobiDB-lite"/>
    </source>
</evidence>
<protein>
    <submittedName>
        <fullName evidence="2">Uncharacterized protein</fullName>
    </submittedName>
</protein>
<name>A0A1B0D4S7_PHLPP</name>
<dbReference type="Proteomes" id="UP000092462">
    <property type="component" value="Unassembled WGS sequence"/>
</dbReference>
<reference evidence="2" key="1">
    <citation type="submission" date="2022-08" db="UniProtKB">
        <authorList>
            <consortium name="EnsemblMetazoa"/>
        </authorList>
    </citation>
    <scope>IDENTIFICATION</scope>
    <source>
        <strain evidence="2">Israel</strain>
    </source>
</reference>
<dbReference type="VEuPathDB" id="VectorBase:PPAI002485"/>
<sequence length="144" mass="16274">MAGFLKSSDLGPHPHTYGTPHPHHGHPHGPLPPGMPMASLAPFGLPHGLEAVGFPQEYPENEENTTKVFAKFKNPKKIFANPEITYRILRSILRIPLKQFAKFKNLKNENTIKKRPAAQKWVLRVGVKCPKEGRDRRENDDQQA</sequence>